<accession>A0A923GKB5</accession>
<name>A0A923GKB5_9PSED</name>
<dbReference type="SFLD" id="SFLDG01129">
    <property type="entry name" value="C1.5:_HAD__Beta-PGM__Phosphata"/>
    <property type="match status" value="1"/>
</dbReference>
<evidence type="ECO:0000313" key="2">
    <source>
        <dbReference type="EMBL" id="MBV4542061.1"/>
    </source>
</evidence>
<dbReference type="Pfam" id="PF00702">
    <property type="entry name" value="Hydrolase"/>
    <property type="match status" value="1"/>
</dbReference>
<dbReference type="SUPFAM" id="SSF56784">
    <property type="entry name" value="HAD-like"/>
    <property type="match status" value="1"/>
</dbReference>
<dbReference type="PANTHER" id="PTHR43481">
    <property type="entry name" value="FRUCTOSE-1-PHOSPHATE PHOSPHATASE"/>
    <property type="match status" value="1"/>
</dbReference>
<dbReference type="PANTHER" id="PTHR43481:SF4">
    <property type="entry name" value="GLYCEROL-1-PHOSPHATE PHOSPHOHYDROLASE 1-RELATED"/>
    <property type="match status" value="1"/>
</dbReference>
<dbReference type="EMBL" id="JABWRP020000009">
    <property type="protein sequence ID" value="MBV4542061.1"/>
    <property type="molecule type" value="Genomic_DNA"/>
</dbReference>
<dbReference type="AlphaFoldDB" id="A0A923GKB5"/>
<dbReference type="InterPro" id="IPR023214">
    <property type="entry name" value="HAD_sf"/>
</dbReference>
<dbReference type="InterPro" id="IPR023198">
    <property type="entry name" value="PGP-like_dom2"/>
</dbReference>
<dbReference type="Gene3D" id="1.10.150.240">
    <property type="entry name" value="Putative phosphatase, domain 2"/>
    <property type="match status" value="1"/>
</dbReference>
<dbReference type="EMBL" id="JABWRP010000015">
    <property type="protein sequence ID" value="MBC3472406.1"/>
    <property type="molecule type" value="Genomic_DNA"/>
</dbReference>
<dbReference type="GO" id="GO:0050308">
    <property type="term" value="F:sugar-phosphatase activity"/>
    <property type="evidence" value="ECO:0007669"/>
    <property type="project" value="TreeGrafter"/>
</dbReference>
<reference evidence="1" key="2">
    <citation type="submission" date="2020-07" db="EMBL/GenBank/DDBJ databases">
        <authorList>
            <person name="Lood C."/>
            <person name="Girard L."/>
        </authorList>
    </citation>
    <scope>NUCLEOTIDE SEQUENCE</scope>
    <source>
        <strain evidence="1">RW4S2</strain>
    </source>
</reference>
<evidence type="ECO:0000313" key="1">
    <source>
        <dbReference type="EMBL" id="MBC3472406.1"/>
    </source>
</evidence>
<keyword evidence="3" id="KW-1185">Reference proteome</keyword>
<proteinExistence type="predicted"/>
<dbReference type="PRINTS" id="PR00413">
    <property type="entry name" value="HADHALOGNASE"/>
</dbReference>
<gene>
    <name evidence="2" type="ORF">HU738_013485</name>
    <name evidence="1" type="ORF">HU738_17770</name>
</gene>
<protein>
    <submittedName>
        <fullName evidence="1">HAD family phosphatase</fullName>
    </submittedName>
</protein>
<reference evidence="2" key="3">
    <citation type="submission" date="2021-06" db="EMBL/GenBank/DDBJ databases">
        <title>Updating the genus Pseudomonas: Description of 43 new species and partition of the Pseudomonas putida group.</title>
        <authorList>
            <person name="Girard L."/>
            <person name="Lood C."/>
            <person name="Vandamme P."/>
            <person name="Rokni-Zadeh H."/>
            <person name="Van Noort V."/>
            <person name="Hofte M."/>
            <person name="Lavigne R."/>
            <person name="De Mot R."/>
        </authorList>
    </citation>
    <scope>NUCLEOTIDE SEQUENCE</scope>
    <source>
        <strain evidence="2">RW4S2</strain>
    </source>
</reference>
<dbReference type="InterPro" id="IPR036412">
    <property type="entry name" value="HAD-like_sf"/>
</dbReference>
<dbReference type="InterPro" id="IPR006439">
    <property type="entry name" value="HAD-SF_hydro_IA"/>
</dbReference>
<reference evidence="1 3" key="1">
    <citation type="journal article" date="2020" name="Microorganisms">
        <title>Reliable Identification of Environmental Pseudomonas Isolates Using the rpoD Gene.</title>
        <authorList>
            <consortium name="The Broad Institute Genome Sequencing Platform"/>
            <person name="Girard L."/>
            <person name="Lood C."/>
            <person name="Rokni-Zadeh H."/>
            <person name="van Noort V."/>
            <person name="Lavigne R."/>
            <person name="De Mot R."/>
        </authorList>
    </citation>
    <scope>NUCLEOTIDE SEQUENCE</scope>
    <source>
        <strain evidence="1 3">RW4S2</strain>
    </source>
</reference>
<dbReference type="NCBIfam" id="TIGR01509">
    <property type="entry name" value="HAD-SF-IA-v3"/>
    <property type="match status" value="1"/>
</dbReference>
<sequence length="207" mass="22067">MNDLSDAALEALLQAADGLIFDCDGTLIDSLPAYAAAWREAFAGSGNVMDGAWHAARCGLCEAQLMAQFEHTYQVTLDRPRVVATMRQHYLANLSLQVREITRVTAIARRFAGVKPLAVASSGSRQIVLSSLAALGLAELFDTLVTFDDVGKAKPDPAIHLQAARELGLAPAQCLVFEDSEQGLQAARRAGMPVVDVTCHGPRYSGG</sequence>
<dbReference type="SFLD" id="SFLDS00003">
    <property type="entry name" value="Haloacid_Dehalogenase"/>
    <property type="match status" value="1"/>
</dbReference>
<evidence type="ECO:0000313" key="3">
    <source>
        <dbReference type="Proteomes" id="UP000628137"/>
    </source>
</evidence>
<dbReference type="Gene3D" id="3.40.50.1000">
    <property type="entry name" value="HAD superfamily/HAD-like"/>
    <property type="match status" value="1"/>
</dbReference>
<dbReference type="InterPro" id="IPR051806">
    <property type="entry name" value="HAD-like_SPP"/>
</dbReference>
<dbReference type="RefSeq" id="WP_186603509.1">
    <property type="nucleotide sequence ID" value="NZ_JABWRP020000009.1"/>
</dbReference>
<dbReference type="CDD" id="cd07505">
    <property type="entry name" value="HAD_BPGM-like"/>
    <property type="match status" value="1"/>
</dbReference>
<comment type="caution">
    <text evidence="1">The sequence shown here is derived from an EMBL/GenBank/DDBJ whole genome shotgun (WGS) entry which is preliminary data.</text>
</comment>
<dbReference type="Proteomes" id="UP000628137">
    <property type="component" value="Unassembled WGS sequence"/>
</dbReference>
<organism evidence="1">
    <name type="scientific">Pseudomonas vlassakiae</name>
    <dbReference type="NCBI Taxonomy" id="485888"/>
    <lineage>
        <taxon>Bacteria</taxon>
        <taxon>Pseudomonadati</taxon>
        <taxon>Pseudomonadota</taxon>
        <taxon>Gammaproteobacteria</taxon>
        <taxon>Pseudomonadales</taxon>
        <taxon>Pseudomonadaceae</taxon>
        <taxon>Pseudomonas</taxon>
    </lineage>
</organism>